<feature type="region of interest" description="Disordered" evidence="1">
    <location>
        <begin position="70"/>
        <end position="97"/>
    </location>
</feature>
<gene>
    <name evidence="2" type="ORF">HF526_01600</name>
</gene>
<dbReference type="Pfam" id="PF19950">
    <property type="entry name" value="DUF6412"/>
    <property type="match status" value="1"/>
</dbReference>
<accession>A0ABX1S602</accession>
<reference evidence="2 3" key="1">
    <citation type="submission" date="2020-04" db="EMBL/GenBank/DDBJ databases">
        <authorList>
            <person name="Klaysubun C."/>
            <person name="Duangmal K."/>
            <person name="Lipun K."/>
        </authorList>
    </citation>
    <scope>NUCLEOTIDE SEQUENCE [LARGE SCALE GENOMIC DNA]</scope>
    <source>
        <strain evidence="2 3">K10HN5</strain>
    </source>
</reference>
<dbReference type="Proteomes" id="UP000820669">
    <property type="component" value="Unassembled WGS sequence"/>
</dbReference>
<evidence type="ECO:0000256" key="1">
    <source>
        <dbReference type="SAM" id="MobiDB-lite"/>
    </source>
</evidence>
<organism evidence="2 3">
    <name type="scientific">Pseudonocardia acidicola</name>
    <dbReference type="NCBI Taxonomy" id="2724939"/>
    <lineage>
        <taxon>Bacteria</taxon>
        <taxon>Bacillati</taxon>
        <taxon>Actinomycetota</taxon>
        <taxon>Actinomycetes</taxon>
        <taxon>Pseudonocardiales</taxon>
        <taxon>Pseudonocardiaceae</taxon>
        <taxon>Pseudonocardia</taxon>
    </lineage>
</organism>
<name>A0ABX1S602_9PSEU</name>
<evidence type="ECO:0000313" key="2">
    <source>
        <dbReference type="EMBL" id="NMH96027.1"/>
    </source>
</evidence>
<keyword evidence="3" id="KW-1185">Reference proteome</keyword>
<dbReference type="RefSeq" id="WP_169379397.1">
    <property type="nucleotide sequence ID" value="NZ_JAAXLA010000002.1"/>
</dbReference>
<evidence type="ECO:0000313" key="3">
    <source>
        <dbReference type="Proteomes" id="UP000820669"/>
    </source>
</evidence>
<dbReference type="EMBL" id="JAAXLA010000002">
    <property type="protein sequence ID" value="NMH96027.1"/>
    <property type="molecule type" value="Genomic_DNA"/>
</dbReference>
<proteinExistence type="predicted"/>
<comment type="caution">
    <text evidence="2">The sequence shown here is derived from an EMBL/GenBank/DDBJ whole genome shotgun (WGS) entry which is preliminary data.</text>
</comment>
<sequence length="97" mass="9944">MSRTGTVAQALALLVLGYVLVAGEPGVVIGVLGAALWAWGMARHACVVLRATTISGPATAVRALRRSLDRAAVPRQQDPDAPGHTRARAPSGLLPAV</sequence>
<dbReference type="InterPro" id="IPR045635">
    <property type="entry name" value="DUF6412"/>
</dbReference>
<protein>
    <submittedName>
        <fullName evidence="2">Uncharacterized protein</fullName>
    </submittedName>
</protein>